<evidence type="ECO:0000313" key="1">
    <source>
        <dbReference type="EMBL" id="KPQ32210.1"/>
    </source>
</evidence>
<reference evidence="1 2" key="1">
    <citation type="submission" date="2015-09" db="EMBL/GenBank/DDBJ databases">
        <title>Identification and resolution of microdiversity through metagenomic sequencing of parallel consortia.</title>
        <authorList>
            <person name="Nelson W.C."/>
            <person name="Romine M.F."/>
            <person name="Lindemann S.R."/>
        </authorList>
    </citation>
    <scope>NUCLEOTIDE SEQUENCE [LARGE SCALE GENOMIC DNA]</scope>
    <source>
        <strain evidence="1">Ana</strain>
    </source>
</reference>
<dbReference type="STRING" id="1666911.HLUCCA11_22085"/>
<dbReference type="AlphaFoldDB" id="A0A0N8KLY2"/>
<gene>
    <name evidence="1" type="ORF">HLUCCA11_22085</name>
</gene>
<comment type="caution">
    <text evidence="1">The sequence shown here is derived from an EMBL/GenBank/DDBJ whole genome shotgun (WGS) entry which is preliminary data.</text>
</comment>
<accession>A0A0N8KLY2</accession>
<organism evidence="1 2">
    <name type="scientific">Phormidesmis priestleyi Ana</name>
    <dbReference type="NCBI Taxonomy" id="1666911"/>
    <lineage>
        <taxon>Bacteria</taxon>
        <taxon>Bacillati</taxon>
        <taxon>Cyanobacteriota</taxon>
        <taxon>Cyanophyceae</taxon>
        <taxon>Leptolyngbyales</taxon>
        <taxon>Leptolyngbyaceae</taxon>
        <taxon>Phormidesmis</taxon>
    </lineage>
</organism>
<name>A0A0N8KLY2_9CYAN</name>
<dbReference type="EMBL" id="LJZR01000065">
    <property type="protein sequence ID" value="KPQ32210.1"/>
    <property type="molecule type" value="Genomic_DNA"/>
</dbReference>
<protein>
    <submittedName>
        <fullName evidence="1">Uncharacterized protein</fullName>
    </submittedName>
</protein>
<evidence type="ECO:0000313" key="2">
    <source>
        <dbReference type="Proteomes" id="UP000050465"/>
    </source>
</evidence>
<sequence>MTFTFEYMDNDFLSLTHNLLTVEPDSSVWNAALCKVVDRVLRSRKIVKRHANLPLAEIQVEIYTALEAALSAWIRQLCMKVTKPRSLTLNTLQLQLEPITQQVLTYERLTQLAIHLQQQPFRSIAWQYALDDLFSAVYLSGKLKYPTTHGNKDMRSDITNEALMQAIRDIQKFDPTRAHFIGWINQVYINRRGVDIRHQQEDTLKRSHHRRIMPIKYALKQIFLKAQPAACRQHLSLYIKCCADGTQIDSTEANCIKNNSIKQDICLNLSLSLCLIQRQIQDEPMAGNQLLFAMAEAITGRSVEFDSLDVPVRAQDGSGQAKEIAAPVPAAPPKIDFLRDCLQHHHSDDCGEILGKHIKSNAQATLRTIALQRIEGKTLKEISQTFNIVIPTIQKFYERNMLKAAECLRRCVEDRIALWDMQHSRG</sequence>
<dbReference type="Proteomes" id="UP000050465">
    <property type="component" value="Unassembled WGS sequence"/>
</dbReference>
<proteinExistence type="predicted"/>